<evidence type="ECO:0000259" key="1">
    <source>
        <dbReference type="Pfam" id="PF04432"/>
    </source>
</evidence>
<protein>
    <recommendedName>
        <fullName evidence="1">Coenzyme F420 hydrogenase/dehydrogenase beta subunit C-terminal domain-containing protein</fullName>
    </recommendedName>
</protein>
<dbReference type="PANTHER" id="PTHR43193:SF2">
    <property type="entry name" value="POLYFERREDOXIN PROTEIN FWDF"/>
    <property type="match status" value="1"/>
</dbReference>
<proteinExistence type="predicted"/>
<dbReference type="Pfam" id="PF04432">
    <property type="entry name" value="FrhB_FdhB_C"/>
    <property type="match status" value="1"/>
</dbReference>
<name>A0A099HZY8_CLOIN</name>
<evidence type="ECO:0000313" key="3">
    <source>
        <dbReference type="Proteomes" id="UP000030008"/>
    </source>
</evidence>
<dbReference type="InterPro" id="IPR007525">
    <property type="entry name" value="FrhB_FdhB_C"/>
</dbReference>
<feature type="domain" description="Coenzyme F420 hydrogenase/dehydrogenase beta subunit C-terminal" evidence="1">
    <location>
        <begin position="99"/>
        <end position="258"/>
    </location>
</feature>
<dbReference type="InterPro" id="IPR052977">
    <property type="entry name" value="Polyferredoxin-like_ET"/>
</dbReference>
<sequence length="324" mass="37218">MSNIDYFNDNKPIESYIAYIRDTKSRFNSTSGGIFFELGRNCILEGGSVYGVAFDDKFSPQHRRVTNYEDLKLLQGSKYPQSNVGDIFVQVKKDLDEGKKVLFSGTPCQIVGLKAYLRKSYTNLVAVDLICHGVPSPGIWNKYLNYNFKIDEIIDIKFKDKSNGWKLWRVRIESKNALYEKERTDDAYMASYINAWNIRPSCYKCKFKGLDGRNSDITIADAWGKAETDLSLNDNKGLSCIIINTEHGECELEKIKRQLVHKKYSFEDIVSGNPAYNESIKKHFLRKCLTKMTYKNIKLIAILSNDNLFGKLISKINRVINRSN</sequence>
<dbReference type="RefSeq" id="WP_044908222.1">
    <property type="nucleotide sequence ID" value="NZ_JQIF01000131.1"/>
</dbReference>
<reference evidence="2 3" key="1">
    <citation type="submission" date="2014-08" db="EMBL/GenBank/DDBJ databases">
        <title>Clostridium innocuum, an unnegligible vancomycin-resistant pathogen causing extra-intestinal infections.</title>
        <authorList>
            <person name="Feng Y."/>
            <person name="Chiu C.-H."/>
        </authorList>
    </citation>
    <scope>NUCLEOTIDE SEQUENCE [LARGE SCALE GENOMIC DNA]</scope>
    <source>
        <strain evidence="2 3">AN88</strain>
    </source>
</reference>
<dbReference type="AlphaFoldDB" id="A0A099HZY8"/>
<gene>
    <name evidence="2" type="ORF">CIAN88_21775</name>
</gene>
<evidence type="ECO:0000313" key="2">
    <source>
        <dbReference type="EMBL" id="KGJ51299.1"/>
    </source>
</evidence>
<organism evidence="2 3">
    <name type="scientific">Clostridium innocuum</name>
    <dbReference type="NCBI Taxonomy" id="1522"/>
    <lineage>
        <taxon>Bacteria</taxon>
        <taxon>Bacillati</taxon>
        <taxon>Bacillota</taxon>
        <taxon>Clostridia</taxon>
        <taxon>Eubacteriales</taxon>
        <taxon>Clostridiaceae</taxon>
        <taxon>Clostridium</taxon>
    </lineage>
</organism>
<dbReference type="Proteomes" id="UP000030008">
    <property type="component" value="Unassembled WGS sequence"/>
</dbReference>
<dbReference type="PANTHER" id="PTHR43193">
    <property type="match status" value="1"/>
</dbReference>
<comment type="caution">
    <text evidence="2">The sequence shown here is derived from an EMBL/GenBank/DDBJ whole genome shotgun (WGS) entry which is preliminary data.</text>
</comment>
<dbReference type="EMBL" id="JQIF01000131">
    <property type="protein sequence ID" value="KGJ51299.1"/>
    <property type="molecule type" value="Genomic_DNA"/>
</dbReference>
<accession>A0A099HZY8</accession>